<name>A0ABT5GGS0_9MICO</name>
<dbReference type="Pfam" id="PF00300">
    <property type="entry name" value="His_Phos_1"/>
    <property type="match status" value="1"/>
</dbReference>
<dbReference type="EMBL" id="JAPFQL010000030">
    <property type="protein sequence ID" value="MDC5697293.1"/>
    <property type="molecule type" value="Genomic_DNA"/>
</dbReference>
<dbReference type="CDD" id="cd07067">
    <property type="entry name" value="HP_PGM_like"/>
    <property type="match status" value="1"/>
</dbReference>
<dbReference type="Pfam" id="PF00293">
    <property type="entry name" value="NUDIX"/>
    <property type="match status" value="1"/>
</dbReference>
<protein>
    <submittedName>
        <fullName evidence="3">NUDIX hydrolase</fullName>
    </submittedName>
</protein>
<evidence type="ECO:0000256" key="1">
    <source>
        <dbReference type="ARBA" id="ARBA00022801"/>
    </source>
</evidence>
<keyword evidence="4" id="KW-1185">Reference proteome</keyword>
<proteinExistence type="predicted"/>
<dbReference type="InterPro" id="IPR020084">
    <property type="entry name" value="NUDIX_hydrolase_CS"/>
</dbReference>
<feature type="domain" description="Nudix hydrolase" evidence="2">
    <location>
        <begin position="3"/>
        <end position="133"/>
    </location>
</feature>
<dbReference type="SMART" id="SM00855">
    <property type="entry name" value="PGAM"/>
    <property type="match status" value="1"/>
</dbReference>
<accession>A0ABT5GGS0</accession>
<gene>
    <name evidence="3" type="ORF">OO014_08495</name>
</gene>
<dbReference type="InterPro" id="IPR013078">
    <property type="entry name" value="His_Pase_superF_clade-1"/>
</dbReference>
<evidence type="ECO:0000313" key="3">
    <source>
        <dbReference type="EMBL" id="MDC5697293.1"/>
    </source>
</evidence>
<dbReference type="InterPro" id="IPR000086">
    <property type="entry name" value="NUDIX_hydrolase_dom"/>
</dbReference>
<sequence>MPSLIPAAGTVPWRRRHGTLEVALVHRPKYDDWSWAKGKLDPGEQPPVAAVRETFEETGLEVRLGIPLPTSTYTVLDGTGAPATKEVHYWAAKVTGGSGALEHEIDEVRWVDVRTAHELLDYGRDREQLLAVVRAERERRLRTWPLVLVRHAKSRPRSTWSGDDQLRPLDAVGRQQAEDVARVLGAYGVERVVSSASLRCVQTVEPYAAGLGARVRAKDALTEEGFAEAPEGAARRLDKELARAQPVVVCSHGPVLPSLIGVLARRVAAEAGCTQRTLEQLAAAGERAMRKGEVLVMQVRGAGNAAEVVAVERIDT</sequence>
<reference evidence="3 4" key="1">
    <citation type="submission" date="2022-11" db="EMBL/GenBank/DDBJ databases">
        <title>Anaerobic phenanthrene biodegradation by a DNRA strain PheN6.</title>
        <authorList>
            <person name="Zhang Z."/>
        </authorList>
    </citation>
    <scope>NUCLEOTIDE SEQUENCE [LARGE SCALE GENOMIC DNA]</scope>
    <source>
        <strain evidence="3 4">PheN6</strain>
    </source>
</reference>
<dbReference type="RefSeq" id="WP_272461868.1">
    <property type="nucleotide sequence ID" value="NZ_JAPFQL010000030.1"/>
</dbReference>
<dbReference type="PANTHER" id="PTHR21340:SF0">
    <property type="entry name" value="BIS(5'-NUCLEOSYL)-TETRAPHOSPHATASE [ASYMMETRICAL]"/>
    <property type="match status" value="1"/>
</dbReference>
<dbReference type="PROSITE" id="PS51462">
    <property type="entry name" value="NUDIX"/>
    <property type="match status" value="1"/>
</dbReference>
<comment type="caution">
    <text evidence="3">The sequence shown here is derived from an EMBL/GenBank/DDBJ whole genome shotgun (WGS) entry which is preliminary data.</text>
</comment>
<evidence type="ECO:0000259" key="2">
    <source>
        <dbReference type="PROSITE" id="PS51462"/>
    </source>
</evidence>
<dbReference type="InterPro" id="IPR029033">
    <property type="entry name" value="His_PPase_superfam"/>
</dbReference>
<dbReference type="InterPro" id="IPR051325">
    <property type="entry name" value="Nudix_hydrolase_domain"/>
</dbReference>
<organism evidence="3 4">
    <name type="scientific">Intrasporangium calvum</name>
    <dbReference type="NCBI Taxonomy" id="53358"/>
    <lineage>
        <taxon>Bacteria</taxon>
        <taxon>Bacillati</taxon>
        <taxon>Actinomycetota</taxon>
        <taxon>Actinomycetes</taxon>
        <taxon>Micrococcales</taxon>
        <taxon>Intrasporangiaceae</taxon>
        <taxon>Intrasporangium</taxon>
    </lineage>
</organism>
<keyword evidence="1 3" id="KW-0378">Hydrolase</keyword>
<dbReference type="Gene3D" id="3.90.79.10">
    <property type="entry name" value="Nucleoside Triphosphate Pyrophosphohydrolase"/>
    <property type="match status" value="1"/>
</dbReference>
<dbReference type="SUPFAM" id="SSF53254">
    <property type="entry name" value="Phosphoglycerate mutase-like"/>
    <property type="match status" value="1"/>
</dbReference>
<dbReference type="GO" id="GO:0016787">
    <property type="term" value="F:hydrolase activity"/>
    <property type="evidence" value="ECO:0007669"/>
    <property type="project" value="UniProtKB-KW"/>
</dbReference>
<dbReference type="Proteomes" id="UP001150259">
    <property type="component" value="Unassembled WGS sequence"/>
</dbReference>
<evidence type="ECO:0000313" key="4">
    <source>
        <dbReference type="Proteomes" id="UP001150259"/>
    </source>
</evidence>
<dbReference type="CDD" id="cd03673">
    <property type="entry name" value="NUDIX_Ap6A_hydrolase"/>
    <property type="match status" value="1"/>
</dbReference>
<dbReference type="PROSITE" id="PS00893">
    <property type="entry name" value="NUDIX_BOX"/>
    <property type="match status" value="1"/>
</dbReference>
<dbReference type="SUPFAM" id="SSF55811">
    <property type="entry name" value="Nudix"/>
    <property type="match status" value="1"/>
</dbReference>
<dbReference type="PANTHER" id="PTHR21340">
    <property type="entry name" value="DIADENOSINE 5,5-P1,P4-TETRAPHOSPHATE PYROPHOSPHOHYDROLASE MUTT"/>
    <property type="match status" value="1"/>
</dbReference>
<dbReference type="Gene3D" id="3.40.50.1240">
    <property type="entry name" value="Phosphoglycerate mutase-like"/>
    <property type="match status" value="1"/>
</dbReference>
<dbReference type="InterPro" id="IPR015797">
    <property type="entry name" value="NUDIX_hydrolase-like_dom_sf"/>
</dbReference>